<comment type="catalytic activity">
    <reaction evidence="11">
        <text>fluoride(in) = fluoride(out)</text>
        <dbReference type="Rhea" id="RHEA:76159"/>
        <dbReference type="ChEBI" id="CHEBI:17051"/>
    </reaction>
    <physiologicalReaction direction="left-to-right" evidence="11">
        <dbReference type="Rhea" id="RHEA:76160"/>
    </physiologicalReaction>
</comment>
<feature type="transmembrane region" description="Helical" evidence="12">
    <location>
        <begin position="68"/>
        <end position="91"/>
    </location>
</feature>
<feature type="binding site" evidence="12">
    <location>
        <position position="76"/>
    </location>
    <ligand>
        <name>Na(+)</name>
        <dbReference type="ChEBI" id="CHEBI:29101"/>
        <note>structural</note>
    </ligand>
</feature>
<evidence type="ECO:0000256" key="8">
    <source>
        <dbReference type="ARBA" id="ARBA00023136"/>
    </source>
</evidence>
<feature type="transmembrane region" description="Helical" evidence="12">
    <location>
        <begin position="34"/>
        <end position="56"/>
    </location>
</feature>
<keyword evidence="7 12" id="KW-0406">Ion transport</keyword>
<comment type="similarity">
    <text evidence="10 12">Belongs to the fluoride channel Fluc/FEX (TC 1.A.43) family.</text>
</comment>
<accession>A0ABW8GL43</accession>
<protein>
    <recommendedName>
        <fullName evidence="12">Fluoride-specific ion channel FluC</fullName>
    </recommendedName>
</protein>
<dbReference type="Proteomes" id="UP001617669">
    <property type="component" value="Unassembled WGS sequence"/>
</dbReference>
<keyword evidence="12" id="KW-0813">Transport</keyword>
<organism evidence="13 14">
    <name type="scientific">Methylobacillus methanolivorans</name>
    <dbReference type="NCBI Taxonomy" id="1848927"/>
    <lineage>
        <taxon>Bacteria</taxon>
        <taxon>Pseudomonadati</taxon>
        <taxon>Pseudomonadota</taxon>
        <taxon>Betaproteobacteria</taxon>
        <taxon>Nitrosomonadales</taxon>
        <taxon>Methylophilaceae</taxon>
        <taxon>Methylobacillus</taxon>
    </lineage>
</organism>
<reference evidence="13 14" key="1">
    <citation type="submission" date="2024-11" db="EMBL/GenBank/DDBJ databases">
        <authorList>
            <person name="Kaparullina E.N."/>
            <person name="Delegan Y.A."/>
            <person name="Doronina N.V."/>
        </authorList>
    </citation>
    <scope>NUCLEOTIDE SEQUENCE [LARGE SCALE GENOMIC DNA]</scope>
    <source>
        <strain evidence="13 14">7sh_L</strain>
    </source>
</reference>
<dbReference type="EMBL" id="JBIWXY010000001">
    <property type="protein sequence ID" value="MFJ5445869.1"/>
    <property type="molecule type" value="Genomic_DNA"/>
</dbReference>
<keyword evidence="2 12" id="KW-1003">Cell membrane</keyword>
<evidence type="ECO:0000256" key="10">
    <source>
        <dbReference type="ARBA" id="ARBA00035120"/>
    </source>
</evidence>
<dbReference type="Pfam" id="PF02537">
    <property type="entry name" value="CRCB"/>
    <property type="match status" value="1"/>
</dbReference>
<evidence type="ECO:0000256" key="11">
    <source>
        <dbReference type="ARBA" id="ARBA00035585"/>
    </source>
</evidence>
<evidence type="ECO:0000256" key="6">
    <source>
        <dbReference type="ARBA" id="ARBA00023053"/>
    </source>
</evidence>
<dbReference type="NCBIfam" id="TIGR00494">
    <property type="entry name" value="crcB"/>
    <property type="match status" value="1"/>
</dbReference>
<proteinExistence type="inferred from homology"/>
<evidence type="ECO:0000256" key="2">
    <source>
        <dbReference type="ARBA" id="ARBA00022475"/>
    </source>
</evidence>
<evidence type="ECO:0000256" key="3">
    <source>
        <dbReference type="ARBA" id="ARBA00022519"/>
    </source>
</evidence>
<keyword evidence="4 12" id="KW-0812">Transmembrane</keyword>
<keyword evidence="3" id="KW-0997">Cell inner membrane</keyword>
<comment type="activity regulation">
    <text evidence="12">Na(+) is not transported, but it plays an essential structural role and its presence is essential for fluoride channel function.</text>
</comment>
<evidence type="ECO:0000256" key="1">
    <source>
        <dbReference type="ARBA" id="ARBA00004651"/>
    </source>
</evidence>
<evidence type="ECO:0000256" key="9">
    <source>
        <dbReference type="ARBA" id="ARBA00023303"/>
    </source>
</evidence>
<dbReference type="PANTHER" id="PTHR28259:SF1">
    <property type="entry name" value="FLUORIDE EXPORT PROTEIN 1-RELATED"/>
    <property type="match status" value="1"/>
</dbReference>
<keyword evidence="6 12" id="KW-0915">Sodium</keyword>
<comment type="function">
    <text evidence="12">Fluoride-specific ion channel. Important for reducing fluoride concentration in the cell, thus reducing its toxicity.</text>
</comment>
<keyword evidence="8 12" id="KW-0472">Membrane</keyword>
<dbReference type="InterPro" id="IPR003691">
    <property type="entry name" value="FluC"/>
</dbReference>
<comment type="caution">
    <text evidence="13">The sequence shown here is derived from an EMBL/GenBank/DDBJ whole genome shotgun (WGS) entry which is preliminary data.</text>
</comment>
<sequence length="126" mass="13806">MQQLFLVAIGGAIGSIARFKLAGFMMNQATDWKFPLGTFTVNILGCLVIGALAGLADKYDLFSPDWKIFLFTGLLGGFTTFSAFGLETMILLRNGDIMTALLYVSLSVIIGVVLMYGSFMIFRHLF</sequence>
<keyword evidence="5 12" id="KW-1133">Transmembrane helix</keyword>
<evidence type="ECO:0000313" key="13">
    <source>
        <dbReference type="EMBL" id="MFJ5445869.1"/>
    </source>
</evidence>
<dbReference type="PANTHER" id="PTHR28259">
    <property type="entry name" value="FLUORIDE EXPORT PROTEIN 1-RELATED"/>
    <property type="match status" value="1"/>
</dbReference>
<comment type="subcellular location">
    <subcellularLocation>
        <location evidence="1 12">Cell membrane</location>
        <topology evidence="1 12">Multi-pass membrane protein</topology>
    </subcellularLocation>
</comment>
<evidence type="ECO:0000256" key="5">
    <source>
        <dbReference type="ARBA" id="ARBA00022989"/>
    </source>
</evidence>
<name>A0ABW8GL43_9PROT</name>
<evidence type="ECO:0000313" key="14">
    <source>
        <dbReference type="Proteomes" id="UP001617669"/>
    </source>
</evidence>
<keyword evidence="9 12" id="KW-0407">Ion channel</keyword>
<dbReference type="RefSeq" id="WP_400880792.1">
    <property type="nucleotide sequence ID" value="NZ_JBIWXY010000001.1"/>
</dbReference>
<gene>
    <name evidence="12 13" type="primary">crcB</name>
    <name evidence="12" type="synonym">fluC</name>
    <name evidence="13" type="ORF">ACIKP9_06470</name>
</gene>
<feature type="transmembrane region" description="Helical" evidence="12">
    <location>
        <begin position="97"/>
        <end position="122"/>
    </location>
</feature>
<evidence type="ECO:0000256" key="4">
    <source>
        <dbReference type="ARBA" id="ARBA00022692"/>
    </source>
</evidence>
<keyword evidence="12" id="KW-0479">Metal-binding</keyword>
<dbReference type="HAMAP" id="MF_00454">
    <property type="entry name" value="FluC"/>
    <property type="match status" value="1"/>
</dbReference>
<keyword evidence="14" id="KW-1185">Reference proteome</keyword>
<evidence type="ECO:0000256" key="7">
    <source>
        <dbReference type="ARBA" id="ARBA00023065"/>
    </source>
</evidence>
<feature type="binding site" evidence="12">
    <location>
        <position position="79"/>
    </location>
    <ligand>
        <name>Na(+)</name>
        <dbReference type="ChEBI" id="CHEBI:29101"/>
        <note>structural</note>
    </ligand>
</feature>
<evidence type="ECO:0000256" key="12">
    <source>
        <dbReference type="HAMAP-Rule" id="MF_00454"/>
    </source>
</evidence>